<name>A0A0Q3F3N8_BRADI</name>
<keyword evidence="1" id="KW-0472">Membrane</keyword>
<sequence length="365" mass="41111">MRLDARQKQEAVPGGADATARLDDRHLAQIFLRLRSPATLARAAFACRRWRRVAFSPAFLRQYRRLHPPQVVGFFICNGGYRLRRVGGERPVLEISDPTFLPFLVDGVPRYELDHESAYIGAALITVDDDGAGSSATTVSFEVLLVSYFMYGPRLCVFSSRTGQWSVLPEARFMNKFVMPMLGGVGDPAHANGRVYWVMDDDSEAYLMVLDTRIKEFSTVRLLASMCKQYDGNMRVMRTEDGELFIVAMLIGGLALHLWHLDRSRSTKGRWVRERVVELAYFHGVMELFAGGHGGRIRIMDAGEGIVFLKNYSSWVFAVSIESRKVLRLPHEEFSSGPALPYRMALSPPLPRQAQGFTSNLLVLL</sequence>
<accession>A0A0Q3F3N8</accession>
<keyword evidence="1" id="KW-1133">Transmembrane helix</keyword>
<feature type="domain" description="F-box" evidence="2">
    <location>
        <begin position="27"/>
        <end position="60"/>
    </location>
</feature>
<evidence type="ECO:0000313" key="4">
    <source>
        <dbReference type="EMBL" id="KQJ94062.1"/>
    </source>
</evidence>
<feature type="domain" description="F-box protein AT5G49610-like beta-propeller" evidence="3">
    <location>
        <begin position="109"/>
        <end position="346"/>
    </location>
</feature>
<reference evidence="5" key="3">
    <citation type="submission" date="2018-08" db="UniProtKB">
        <authorList>
            <consortium name="EnsemblPlants"/>
        </authorList>
    </citation>
    <scope>IDENTIFICATION</scope>
    <source>
        <strain evidence="5">cv. Bd21</strain>
    </source>
</reference>
<evidence type="ECO:0000259" key="3">
    <source>
        <dbReference type="Pfam" id="PF23635"/>
    </source>
</evidence>
<dbReference type="InterPro" id="IPR001810">
    <property type="entry name" value="F-box_dom"/>
</dbReference>
<dbReference type="Pfam" id="PF12937">
    <property type="entry name" value="F-box-like"/>
    <property type="match status" value="1"/>
</dbReference>
<dbReference type="Gramene" id="KQJ94062">
    <property type="protein sequence ID" value="KQJ94062"/>
    <property type="gene ID" value="BRADI_3g08270v3"/>
</dbReference>
<protein>
    <submittedName>
        <fullName evidence="4 5">Uncharacterized protein</fullName>
    </submittedName>
</protein>
<dbReference type="SUPFAM" id="SSF81383">
    <property type="entry name" value="F-box domain"/>
    <property type="match status" value="1"/>
</dbReference>
<proteinExistence type="predicted"/>
<dbReference type="Pfam" id="PF23635">
    <property type="entry name" value="Beta-prop_AT5G49610-like"/>
    <property type="match status" value="1"/>
</dbReference>
<dbReference type="InterPro" id="IPR036047">
    <property type="entry name" value="F-box-like_dom_sf"/>
</dbReference>
<organism evidence="4">
    <name type="scientific">Brachypodium distachyon</name>
    <name type="common">Purple false brome</name>
    <name type="synonym">Trachynia distachya</name>
    <dbReference type="NCBI Taxonomy" id="15368"/>
    <lineage>
        <taxon>Eukaryota</taxon>
        <taxon>Viridiplantae</taxon>
        <taxon>Streptophyta</taxon>
        <taxon>Embryophyta</taxon>
        <taxon>Tracheophyta</taxon>
        <taxon>Spermatophyta</taxon>
        <taxon>Magnoliopsida</taxon>
        <taxon>Liliopsida</taxon>
        <taxon>Poales</taxon>
        <taxon>Poaceae</taxon>
        <taxon>BOP clade</taxon>
        <taxon>Pooideae</taxon>
        <taxon>Stipodae</taxon>
        <taxon>Brachypodieae</taxon>
        <taxon>Brachypodium</taxon>
    </lineage>
</organism>
<dbReference type="PANTHER" id="PTHR33207">
    <property type="entry name" value="F-BOX DOMAIN CONTAINING PROTEIN-RELATED"/>
    <property type="match status" value="1"/>
</dbReference>
<dbReference type="InParanoid" id="A0A0Q3F3N8"/>
<dbReference type="EMBL" id="CM000882">
    <property type="protein sequence ID" value="KQJ94062.1"/>
    <property type="molecule type" value="Genomic_DNA"/>
</dbReference>
<dbReference type="FunCoup" id="A0A0Q3F3N8">
    <property type="interactions" value="7"/>
</dbReference>
<dbReference type="OrthoDB" id="685995at2759"/>
<gene>
    <name evidence="4" type="ORF">BRADI_3g08270v3</name>
</gene>
<keyword evidence="1" id="KW-0812">Transmembrane</keyword>
<evidence type="ECO:0000313" key="6">
    <source>
        <dbReference type="Proteomes" id="UP000008810"/>
    </source>
</evidence>
<dbReference type="EnsemblPlants" id="KQJ94062">
    <property type="protein sequence ID" value="KQJ94062"/>
    <property type="gene ID" value="BRADI_3g08270v3"/>
</dbReference>
<keyword evidence="6" id="KW-1185">Reference proteome</keyword>
<dbReference type="Gene3D" id="1.20.1280.50">
    <property type="match status" value="1"/>
</dbReference>
<evidence type="ECO:0000259" key="2">
    <source>
        <dbReference type="Pfam" id="PF12937"/>
    </source>
</evidence>
<evidence type="ECO:0000313" key="5">
    <source>
        <dbReference type="EnsemblPlants" id="KQJ94062"/>
    </source>
</evidence>
<dbReference type="Proteomes" id="UP000008810">
    <property type="component" value="Chromosome 3"/>
</dbReference>
<dbReference type="AlphaFoldDB" id="A0A0Q3F3N8"/>
<reference evidence="4" key="2">
    <citation type="submission" date="2017-06" db="EMBL/GenBank/DDBJ databases">
        <title>WGS assembly of Brachypodium distachyon.</title>
        <authorList>
            <consortium name="The International Brachypodium Initiative"/>
            <person name="Lucas S."/>
            <person name="Harmon-Smith M."/>
            <person name="Lail K."/>
            <person name="Tice H."/>
            <person name="Grimwood J."/>
            <person name="Bruce D."/>
            <person name="Barry K."/>
            <person name="Shu S."/>
            <person name="Lindquist E."/>
            <person name="Wang M."/>
            <person name="Pitluck S."/>
            <person name="Vogel J.P."/>
            <person name="Garvin D.F."/>
            <person name="Mockler T.C."/>
            <person name="Schmutz J."/>
            <person name="Rokhsar D."/>
            <person name="Bevan M.W."/>
        </authorList>
    </citation>
    <scope>NUCLEOTIDE SEQUENCE</scope>
    <source>
        <strain evidence="4">Bd21</strain>
    </source>
</reference>
<evidence type="ECO:0000256" key="1">
    <source>
        <dbReference type="SAM" id="Phobius"/>
    </source>
</evidence>
<reference evidence="4 5" key="1">
    <citation type="journal article" date="2010" name="Nature">
        <title>Genome sequencing and analysis of the model grass Brachypodium distachyon.</title>
        <authorList>
            <consortium name="International Brachypodium Initiative"/>
        </authorList>
    </citation>
    <scope>NUCLEOTIDE SEQUENCE [LARGE SCALE GENOMIC DNA]</scope>
    <source>
        <strain evidence="4 5">Bd21</strain>
    </source>
</reference>
<feature type="transmembrane region" description="Helical" evidence="1">
    <location>
        <begin position="244"/>
        <end position="261"/>
    </location>
</feature>
<dbReference type="InterPro" id="IPR056594">
    <property type="entry name" value="AT5G49610-like_b-prop"/>
</dbReference>